<evidence type="ECO:0008006" key="10">
    <source>
        <dbReference type="Google" id="ProtNLM"/>
    </source>
</evidence>
<dbReference type="InParanoid" id="B3RJM7"/>
<reference evidence="8 9" key="1">
    <citation type="journal article" date="2008" name="Nature">
        <title>The Trichoplax genome and the nature of placozoans.</title>
        <authorList>
            <person name="Srivastava M."/>
            <person name="Begovic E."/>
            <person name="Chapman J."/>
            <person name="Putnam N.H."/>
            <person name="Hellsten U."/>
            <person name="Kawashima T."/>
            <person name="Kuo A."/>
            <person name="Mitros T."/>
            <person name="Salamov A."/>
            <person name="Carpenter M.L."/>
            <person name="Signorovitch A.Y."/>
            <person name="Moreno M.A."/>
            <person name="Kamm K."/>
            <person name="Grimwood J."/>
            <person name="Schmutz J."/>
            <person name="Shapiro H."/>
            <person name="Grigoriev I.V."/>
            <person name="Buss L.W."/>
            <person name="Schierwater B."/>
            <person name="Dellaporta S.L."/>
            <person name="Rokhsar D.S."/>
        </authorList>
    </citation>
    <scope>NUCLEOTIDE SEQUENCE [LARGE SCALE GENOMIC DNA]</scope>
    <source>
        <strain evidence="8 9">Grell-BS-1999</strain>
    </source>
</reference>
<dbReference type="GO" id="GO:0005886">
    <property type="term" value="C:plasma membrane"/>
    <property type="evidence" value="ECO:0000318"/>
    <property type="project" value="GO_Central"/>
</dbReference>
<proteinExistence type="inferred from homology"/>
<protein>
    <recommendedName>
        <fullName evidence="10">Equilibrative nucleoside transporter 3</fullName>
    </recommendedName>
</protein>
<dbReference type="InterPro" id="IPR002259">
    <property type="entry name" value="Eqnu_transpt"/>
</dbReference>
<organism evidence="8 9">
    <name type="scientific">Trichoplax adhaerens</name>
    <name type="common">Trichoplax reptans</name>
    <dbReference type="NCBI Taxonomy" id="10228"/>
    <lineage>
        <taxon>Eukaryota</taxon>
        <taxon>Metazoa</taxon>
        <taxon>Placozoa</taxon>
        <taxon>Uniplacotomia</taxon>
        <taxon>Trichoplacea</taxon>
        <taxon>Trichoplacidae</taxon>
        <taxon>Trichoplax</taxon>
    </lineage>
</organism>
<dbReference type="EMBL" id="DS985241">
    <property type="protein sequence ID" value="EDV28523.1"/>
    <property type="molecule type" value="Genomic_DNA"/>
</dbReference>
<keyword evidence="4 7" id="KW-0812">Transmembrane</keyword>
<evidence type="ECO:0000256" key="6">
    <source>
        <dbReference type="ARBA" id="ARBA00023136"/>
    </source>
</evidence>
<keyword evidence="9" id="KW-1185">Reference proteome</keyword>
<dbReference type="PANTHER" id="PTHR10332">
    <property type="entry name" value="EQUILIBRATIVE NUCLEOSIDE TRANSPORTER"/>
    <property type="match status" value="1"/>
</dbReference>
<comment type="similarity">
    <text evidence="2">Belongs to the SLC29A/ENT transporter (TC 2.A.57) family.</text>
</comment>
<feature type="transmembrane region" description="Helical" evidence="7">
    <location>
        <begin position="197"/>
        <end position="219"/>
    </location>
</feature>
<dbReference type="eggNOG" id="KOG1479">
    <property type="taxonomic scope" value="Eukaryota"/>
</dbReference>
<name>B3RJM7_TRIAD</name>
<feature type="transmembrane region" description="Helical" evidence="7">
    <location>
        <begin position="160"/>
        <end position="177"/>
    </location>
</feature>
<dbReference type="CTD" id="6748940"/>
<evidence type="ECO:0000256" key="5">
    <source>
        <dbReference type="ARBA" id="ARBA00022989"/>
    </source>
</evidence>
<dbReference type="OrthoDB" id="46396at2759"/>
<feature type="transmembrane region" description="Helical" evidence="7">
    <location>
        <begin position="16"/>
        <end position="43"/>
    </location>
</feature>
<dbReference type="GO" id="GO:0005337">
    <property type="term" value="F:nucleoside transmembrane transporter activity"/>
    <property type="evidence" value="ECO:0000318"/>
    <property type="project" value="GO_Central"/>
</dbReference>
<dbReference type="KEGG" id="tad:TRIADDRAFT_51520"/>
<keyword evidence="5 7" id="KW-1133">Transmembrane helix</keyword>
<evidence type="ECO:0000256" key="2">
    <source>
        <dbReference type="ARBA" id="ARBA00007965"/>
    </source>
</evidence>
<feature type="transmembrane region" description="Helical" evidence="7">
    <location>
        <begin position="55"/>
        <end position="74"/>
    </location>
</feature>
<comment type="subcellular location">
    <subcellularLocation>
        <location evidence="1">Membrane</location>
        <topology evidence="1">Multi-pass membrane protein</topology>
    </subcellularLocation>
</comment>
<dbReference type="Proteomes" id="UP000009022">
    <property type="component" value="Unassembled WGS sequence"/>
</dbReference>
<evidence type="ECO:0000313" key="9">
    <source>
        <dbReference type="Proteomes" id="UP000009022"/>
    </source>
</evidence>
<dbReference type="PhylomeDB" id="B3RJM7"/>
<gene>
    <name evidence="8" type="ORF">TRIADDRAFT_51520</name>
</gene>
<evidence type="ECO:0000256" key="4">
    <source>
        <dbReference type="ARBA" id="ARBA00022692"/>
    </source>
</evidence>
<keyword evidence="6 7" id="KW-0472">Membrane</keyword>
<evidence type="ECO:0000313" key="8">
    <source>
        <dbReference type="EMBL" id="EDV28523.1"/>
    </source>
</evidence>
<accession>B3RJM7</accession>
<dbReference type="RefSeq" id="XP_002107725.1">
    <property type="nucleotide sequence ID" value="XM_002107689.1"/>
</dbReference>
<dbReference type="GeneID" id="6748940"/>
<keyword evidence="3" id="KW-0813">Transport</keyword>
<feature type="transmembrane region" description="Helical" evidence="7">
    <location>
        <begin position="128"/>
        <end position="153"/>
    </location>
</feature>
<dbReference type="PANTHER" id="PTHR10332:SF88">
    <property type="entry name" value="EQUILIBRATIVE NUCLEOSIDE TRANSPORTER 1, ISOFORM A"/>
    <property type="match status" value="1"/>
</dbReference>
<dbReference type="AlphaFoldDB" id="B3RJM7"/>
<evidence type="ECO:0000256" key="7">
    <source>
        <dbReference type="SAM" id="Phobius"/>
    </source>
</evidence>
<evidence type="ECO:0000256" key="3">
    <source>
        <dbReference type="ARBA" id="ARBA00022448"/>
    </source>
</evidence>
<feature type="transmembrane region" description="Helical" evidence="7">
    <location>
        <begin position="231"/>
        <end position="252"/>
    </location>
</feature>
<evidence type="ECO:0000256" key="1">
    <source>
        <dbReference type="ARBA" id="ARBA00004141"/>
    </source>
</evidence>
<sequence>MAVLAQVDTSTSGRQAFFILTMAVVFIFSFFGSALFQSSFLGLVSVFPRRYPQSVISGMAFSGFFAAVGGIVSLSGQKNAKRFYQYEEEYDSDDDINSNPQCAKTHQKFSYVWYLLKKFLLGIAPGKLFVLFAYLLCALGDFVGAAVALWILLPRPDQDKVLLLLNVLRMVFLPVFLLCNGHPRQYLPVLINNDAPYMILATVLGLSNGYFRTLATIYAPKKVCPRYRESVGAIMFFFNVAGVGAASLVAFLSCSIM</sequence>
<dbReference type="Pfam" id="PF01733">
    <property type="entry name" value="Nucleoside_tran"/>
    <property type="match status" value="2"/>
</dbReference>
<dbReference type="HOGENOM" id="CLU_021611_6_1_1"/>